<protein>
    <recommendedName>
        <fullName evidence="1">DNA polymerase epsilon catalytic subunit</fullName>
        <ecNumber evidence="1">2.7.7.7</ecNumber>
    </recommendedName>
</protein>
<keyword evidence="1" id="KW-0411">Iron-sulfur</keyword>
<keyword evidence="3" id="KW-1185">Reference proteome</keyword>
<dbReference type="GO" id="GO:0051539">
    <property type="term" value="F:4 iron, 4 sulfur cluster binding"/>
    <property type="evidence" value="ECO:0007669"/>
    <property type="project" value="UniProtKB-KW"/>
</dbReference>
<dbReference type="GO" id="GO:0006297">
    <property type="term" value="P:nucleotide-excision repair, DNA gap filling"/>
    <property type="evidence" value="ECO:0007669"/>
    <property type="project" value="TreeGrafter"/>
</dbReference>
<evidence type="ECO:0000313" key="3">
    <source>
        <dbReference type="Proteomes" id="UP000829196"/>
    </source>
</evidence>
<comment type="subcellular location">
    <subcellularLocation>
        <location evidence="1">Nucleus</location>
    </subcellularLocation>
</comment>
<dbReference type="EC" id="2.7.7.7" evidence="1"/>
<keyword evidence="1" id="KW-0548">Nucleotidyltransferase</keyword>
<keyword evidence="1" id="KW-0004">4Fe-4S</keyword>
<keyword evidence="1" id="KW-0238">DNA-binding</keyword>
<keyword evidence="1" id="KW-0539">Nucleus</keyword>
<comment type="cofactor">
    <cofactor evidence="1">
        <name>[4Fe-4S] cluster</name>
        <dbReference type="ChEBI" id="CHEBI:49883"/>
    </cofactor>
</comment>
<dbReference type="PANTHER" id="PTHR10670">
    <property type="entry name" value="DNA POLYMERASE EPSILON CATALYTIC SUBUNIT A"/>
    <property type="match status" value="1"/>
</dbReference>
<keyword evidence="1" id="KW-0408">Iron</keyword>
<dbReference type="GO" id="GO:0008622">
    <property type="term" value="C:epsilon DNA polymerase complex"/>
    <property type="evidence" value="ECO:0007669"/>
    <property type="project" value="InterPro"/>
</dbReference>
<keyword evidence="1" id="KW-0235">DNA replication</keyword>
<comment type="caution">
    <text evidence="2">The sequence shown here is derived from an EMBL/GenBank/DDBJ whole genome shotgun (WGS) entry which is preliminary data.</text>
</comment>
<comment type="function">
    <text evidence="1">DNA polymerase II participates in chromosomal DNA replication.</text>
</comment>
<dbReference type="Proteomes" id="UP000829196">
    <property type="component" value="Unassembled WGS sequence"/>
</dbReference>
<sequence>MAGTAQYMLGTARYLLGTARYMLRYRSVPQGYSVSERAIPVAIFGAEAASFFSHSKIITIPAAMQKVSNPVPRVLHPEWLHKKVREKEDRFRQRKLVDIFSTRGKNSNDASVRDLEDIVNSGNSLIRLVGMNESHQSAAATKLPVYKHTREKNGLNSFFRKHELALLKSHWQVIQFVSSTKPGFFLAWIVVDGVMLKINLDVPRIFYLNSKAPVTEEFPGRRVNKILPHSRPTFNLIEVVIDEEQFRAESKKLASHLADPEVEGIYETKVPLEFNAVLQIGCVARWTRLPKLEMHRIAGI</sequence>
<evidence type="ECO:0000256" key="1">
    <source>
        <dbReference type="RuleBase" id="RU365029"/>
    </source>
</evidence>
<gene>
    <name evidence="2" type="ORF">KFK09_007630</name>
</gene>
<dbReference type="EMBL" id="JAGYWB010000006">
    <property type="protein sequence ID" value="KAI0520159.1"/>
    <property type="molecule type" value="Genomic_DNA"/>
</dbReference>
<comment type="catalytic activity">
    <reaction evidence="1">
        <text>DNA(n) + a 2'-deoxyribonucleoside 5'-triphosphate = DNA(n+1) + diphosphate</text>
        <dbReference type="Rhea" id="RHEA:22508"/>
        <dbReference type="Rhea" id="RHEA-COMP:17339"/>
        <dbReference type="Rhea" id="RHEA-COMP:17340"/>
        <dbReference type="ChEBI" id="CHEBI:33019"/>
        <dbReference type="ChEBI" id="CHEBI:61560"/>
        <dbReference type="ChEBI" id="CHEBI:173112"/>
        <dbReference type="EC" id="2.7.7.7"/>
    </reaction>
</comment>
<keyword evidence="1" id="KW-0808">Transferase</keyword>
<name>A0A8T3BUW2_DENNO</name>
<dbReference type="GO" id="GO:0006287">
    <property type="term" value="P:base-excision repair, gap-filling"/>
    <property type="evidence" value="ECO:0007669"/>
    <property type="project" value="TreeGrafter"/>
</dbReference>
<dbReference type="GO" id="GO:0006272">
    <property type="term" value="P:leading strand elongation"/>
    <property type="evidence" value="ECO:0007669"/>
    <property type="project" value="TreeGrafter"/>
</dbReference>
<dbReference type="GO" id="GO:0045004">
    <property type="term" value="P:DNA replication proofreading"/>
    <property type="evidence" value="ECO:0007669"/>
    <property type="project" value="TreeGrafter"/>
</dbReference>
<proteinExistence type="inferred from homology"/>
<dbReference type="GO" id="GO:0008310">
    <property type="term" value="F:single-stranded DNA 3'-5' DNA exonuclease activity"/>
    <property type="evidence" value="ECO:0007669"/>
    <property type="project" value="TreeGrafter"/>
</dbReference>
<reference evidence="2" key="1">
    <citation type="journal article" date="2022" name="Front. Genet.">
        <title>Chromosome-Scale Assembly of the Dendrobium nobile Genome Provides Insights Into the Molecular Mechanism of the Biosynthesis of the Medicinal Active Ingredient of Dendrobium.</title>
        <authorList>
            <person name="Xu Q."/>
            <person name="Niu S.-C."/>
            <person name="Li K.-L."/>
            <person name="Zheng P.-J."/>
            <person name="Zhang X.-J."/>
            <person name="Jia Y."/>
            <person name="Liu Y."/>
            <person name="Niu Y.-X."/>
            <person name="Yu L.-H."/>
            <person name="Chen D.-F."/>
            <person name="Zhang G.-Q."/>
        </authorList>
    </citation>
    <scope>NUCLEOTIDE SEQUENCE</scope>
    <source>
        <tissue evidence="2">Leaf</tissue>
    </source>
</reference>
<keyword evidence="1" id="KW-0863">Zinc-finger</keyword>
<dbReference type="GO" id="GO:0003887">
    <property type="term" value="F:DNA-directed DNA polymerase activity"/>
    <property type="evidence" value="ECO:0007669"/>
    <property type="project" value="UniProtKB-KW"/>
</dbReference>
<dbReference type="GO" id="GO:0008270">
    <property type="term" value="F:zinc ion binding"/>
    <property type="evidence" value="ECO:0007669"/>
    <property type="project" value="UniProtKB-KW"/>
</dbReference>
<dbReference type="AlphaFoldDB" id="A0A8T3BUW2"/>
<organism evidence="2 3">
    <name type="scientific">Dendrobium nobile</name>
    <name type="common">Orchid</name>
    <dbReference type="NCBI Taxonomy" id="94219"/>
    <lineage>
        <taxon>Eukaryota</taxon>
        <taxon>Viridiplantae</taxon>
        <taxon>Streptophyta</taxon>
        <taxon>Embryophyta</taxon>
        <taxon>Tracheophyta</taxon>
        <taxon>Spermatophyta</taxon>
        <taxon>Magnoliopsida</taxon>
        <taxon>Liliopsida</taxon>
        <taxon>Asparagales</taxon>
        <taxon>Orchidaceae</taxon>
        <taxon>Epidendroideae</taxon>
        <taxon>Malaxideae</taxon>
        <taxon>Dendrobiinae</taxon>
        <taxon>Dendrobium</taxon>
    </lineage>
</organism>
<dbReference type="GO" id="GO:0000278">
    <property type="term" value="P:mitotic cell cycle"/>
    <property type="evidence" value="ECO:0007669"/>
    <property type="project" value="TreeGrafter"/>
</dbReference>
<keyword evidence="1" id="KW-0479">Metal-binding</keyword>
<dbReference type="GO" id="GO:0003677">
    <property type="term" value="F:DNA binding"/>
    <property type="evidence" value="ECO:0007669"/>
    <property type="project" value="UniProtKB-KW"/>
</dbReference>
<dbReference type="InterPro" id="IPR029703">
    <property type="entry name" value="POL2"/>
</dbReference>
<dbReference type="OrthoDB" id="735755at2759"/>
<accession>A0A8T3BUW2</accession>
<dbReference type="PANTHER" id="PTHR10670:SF0">
    <property type="entry name" value="DNA POLYMERASE EPSILON CATALYTIC SUBUNIT A"/>
    <property type="match status" value="1"/>
</dbReference>
<keyword evidence="1" id="KW-0239">DNA-directed DNA polymerase</keyword>
<comment type="similarity">
    <text evidence="1">Belongs to the DNA polymerase type-B family.</text>
</comment>
<evidence type="ECO:0000313" key="2">
    <source>
        <dbReference type="EMBL" id="KAI0520159.1"/>
    </source>
</evidence>
<keyword evidence="1" id="KW-0862">Zinc</keyword>